<organism evidence="3 4">
    <name type="scientific">Cupriavidus malaysiensis</name>
    <dbReference type="NCBI Taxonomy" id="367825"/>
    <lineage>
        <taxon>Bacteria</taxon>
        <taxon>Pseudomonadati</taxon>
        <taxon>Pseudomonadota</taxon>
        <taxon>Betaproteobacteria</taxon>
        <taxon>Burkholderiales</taxon>
        <taxon>Burkholderiaceae</taxon>
        <taxon>Cupriavidus</taxon>
    </lineage>
</organism>
<dbReference type="Gene3D" id="3.40.50.300">
    <property type="entry name" value="P-loop containing nucleotide triphosphate hydrolases"/>
    <property type="match status" value="1"/>
</dbReference>
<dbReference type="EMBL" id="CP017754">
    <property type="protein sequence ID" value="AOZ04688.1"/>
    <property type="molecule type" value="Genomic_DNA"/>
</dbReference>
<feature type="compositionally biased region" description="Acidic residues" evidence="1">
    <location>
        <begin position="322"/>
        <end position="334"/>
    </location>
</feature>
<protein>
    <recommendedName>
        <fullName evidence="2">AAA+ ATPase domain-containing protein</fullName>
    </recommendedName>
</protein>
<dbReference type="InterPro" id="IPR027417">
    <property type="entry name" value="P-loop_NTPase"/>
</dbReference>
<dbReference type="InterPro" id="IPR052934">
    <property type="entry name" value="Methyl-DNA_Rec/Restrict_Enz"/>
</dbReference>
<reference evidence="3 4" key="1">
    <citation type="submission" date="2016-10" db="EMBL/GenBank/DDBJ databases">
        <title>Complete genome sequences of three Cupriavidus strains isolated from various Malaysian environments.</title>
        <authorList>
            <person name="Abdullah A.A.-A."/>
            <person name="Shafie N.A.H."/>
            <person name="Lau N.S."/>
        </authorList>
    </citation>
    <scope>NUCLEOTIDE SEQUENCE [LARGE SCALE GENOMIC DNA]</scope>
    <source>
        <strain evidence="3 4">USMAA1020</strain>
    </source>
</reference>
<dbReference type="SUPFAM" id="SSF52540">
    <property type="entry name" value="P-loop containing nucleoside triphosphate hydrolases"/>
    <property type="match status" value="1"/>
</dbReference>
<keyword evidence="4" id="KW-1185">Reference proteome</keyword>
<dbReference type="Pfam" id="PF07728">
    <property type="entry name" value="AAA_5"/>
    <property type="match status" value="1"/>
</dbReference>
<feature type="region of interest" description="Disordered" evidence="1">
    <location>
        <begin position="316"/>
        <end position="335"/>
    </location>
</feature>
<dbReference type="SMART" id="SM00382">
    <property type="entry name" value="AAA"/>
    <property type="match status" value="1"/>
</dbReference>
<dbReference type="InterPro" id="IPR011704">
    <property type="entry name" value="ATPase_dyneun-rel_AAA"/>
</dbReference>
<evidence type="ECO:0000313" key="4">
    <source>
        <dbReference type="Proteomes" id="UP000177515"/>
    </source>
</evidence>
<dbReference type="RefSeq" id="WP_071068501.1">
    <property type="nucleotide sequence ID" value="NZ_CP017754.1"/>
</dbReference>
<evidence type="ECO:0000256" key="1">
    <source>
        <dbReference type="SAM" id="MobiDB-lite"/>
    </source>
</evidence>
<dbReference type="PANTHER" id="PTHR37291:SF1">
    <property type="entry name" value="TYPE IV METHYL-DIRECTED RESTRICTION ENZYME ECOKMCRB SUBUNIT"/>
    <property type="match status" value="1"/>
</dbReference>
<dbReference type="PANTHER" id="PTHR37291">
    <property type="entry name" value="5-METHYLCYTOSINE-SPECIFIC RESTRICTION ENZYME B"/>
    <property type="match status" value="1"/>
</dbReference>
<proteinExistence type="predicted"/>
<accession>A0ABN4THE3</accession>
<dbReference type="Proteomes" id="UP000177515">
    <property type="component" value="Chromosome 1"/>
</dbReference>
<gene>
    <name evidence="3" type="ORF">BKK80_01670</name>
</gene>
<evidence type="ECO:0000259" key="2">
    <source>
        <dbReference type="SMART" id="SM00382"/>
    </source>
</evidence>
<dbReference type="InterPro" id="IPR003593">
    <property type="entry name" value="AAA+_ATPase"/>
</dbReference>
<name>A0ABN4THE3_9BURK</name>
<sequence>MTDQAFDIEHFHLLNSWKGEVRDKNDAQHEHVYERLKAAYGLTKQWAERVQKRLFPQGKTRVVQRPTHQWTERFLSYNWARIYPTKDAPAGLAYTVGMEAGHGFVVKIDVVNKAVSDPSLRGRYEEMRGEFTASGIVKVMPTEQGVQMGLDGLVDWAVQAIQSFTPTYDQLVERLGFANGQDDRSLLAKFRGHQDFEARQPKWSAQTTALFLRMASALHEAGLDWWYTRATNSQLRFGRKELGAGKGTPVGSFYLQHEGIRVRQVLTSPGGEAETAMISDDLLQRIEAVIDGDGGWQERLGNRPDRPGHWPVDYLANGDAGEAADEPDEPDEPDVGALERASNTIFYGPPGTGKTRALQEWIKTHYTGESGARHAFVTFHQSYGYEEFVEGLRPVLADDAARIAAGANGEEKAEAIEATEATQATEAKGDVQYEIRRGIFWNLCDQARQDPGQRYAMVIDEINRGNISKIFGELITLIEADKREGAPYEAKVTLPYSQQSFTIPPNVDLIGSMNTADRSLALVDTALRRRFEFIEYMPDPSLLTGIRVSRHGIDIDLEAMLAKINQRIEALYDRDHTIGHAYLMPLKTLPEGADAFQQLAAIFRRKILPLLEEYFFEDWQKIRLVLGDNQKTSEEKQFIRALQKSDDLTALFGSGHNLDQYSVRPRYELNISAFSDPEAYVGIYREAARRSEMEE</sequence>
<feature type="domain" description="AAA+ ATPase" evidence="2">
    <location>
        <begin position="340"/>
        <end position="541"/>
    </location>
</feature>
<evidence type="ECO:0000313" key="3">
    <source>
        <dbReference type="EMBL" id="AOZ04688.1"/>
    </source>
</evidence>